<name>A0AAX1QHN1_9FIRM</name>
<sequence>MAVLLLCGCGQKSETAAATPAQAVTASAAQSSMARPVSTGVTPEQFGAKGDGIADDLQALQAAMQQASAAGRPLELTAGAVYRFSSCLGLPSGLTIQGNGAVLLSDIQYPDLREDRVAVELMKDSDDDRAHDVRLENVTFRAADSCQANYMLRVMLARNVEFVGCTFDCEPNEWGRCAADLYGGNENIRFEGCVFHQMTSGASGGIWVRNWTDRVESRNIRFQNCEFYKSGADELLAVWGWGGAVRDVVLSGCSFYETQTQEALDADHRPVWFITLGQSGTTDVRMEDCTVRAEYCETIFRMVGDKTRAVVDNCDITMKQPDSIAKHDMKKGANPMMARGNDRADGSTVIQNSRITLSGDNGRRICYQLSALKGNTLDVSLGYGIAGTKEVSGNTIRGRIRHKVFQDCSGVENNNVEVRRFSILG</sequence>
<evidence type="ECO:0000313" key="3">
    <source>
        <dbReference type="Proteomes" id="UP000250997"/>
    </source>
</evidence>
<dbReference type="InterPro" id="IPR012334">
    <property type="entry name" value="Pectin_lyas_fold"/>
</dbReference>
<dbReference type="Pfam" id="PF12708">
    <property type="entry name" value="Pect-lyase_RHGA_epim"/>
    <property type="match status" value="1"/>
</dbReference>
<evidence type="ECO:0000313" key="2">
    <source>
        <dbReference type="EMBL" id="RAW48771.1"/>
    </source>
</evidence>
<reference evidence="2 3" key="1">
    <citation type="submission" date="2018-02" db="EMBL/GenBank/DDBJ databases">
        <title>Complete genome sequencing of Faecalibacterium prausnitzii strains isolated from the human gut.</title>
        <authorList>
            <person name="Fitzgerald B.C."/>
            <person name="Shkoporov A.N."/>
            <person name="Ross P.R."/>
            <person name="Hill C."/>
        </authorList>
    </citation>
    <scope>NUCLEOTIDE SEQUENCE [LARGE SCALE GENOMIC DNA]</scope>
    <source>
        <strain evidence="2 3">APC942/18-1</strain>
    </source>
</reference>
<protein>
    <recommendedName>
        <fullName evidence="1">Rhamnogalacturonase A/B/Epimerase-like pectate lyase domain-containing protein</fullName>
    </recommendedName>
</protein>
<feature type="domain" description="Rhamnogalacturonase A/B/Epimerase-like pectate lyase" evidence="1">
    <location>
        <begin position="45"/>
        <end position="225"/>
    </location>
</feature>
<organism evidence="2 3">
    <name type="scientific">Faecalibacterium prausnitzii</name>
    <dbReference type="NCBI Taxonomy" id="853"/>
    <lineage>
        <taxon>Bacteria</taxon>
        <taxon>Bacillati</taxon>
        <taxon>Bacillota</taxon>
        <taxon>Clostridia</taxon>
        <taxon>Eubacteriales</taxon>
        <taxon>Oscillospiraceae</taxon>
        <taxon>Faecalibacterium</taxon>
    </lineage>
</organism>
<evidence type="ECO:0000259" key="1">
    <source>
        <dbReference type="Pfam" id="PF12708"/>
    </source>
</evidence>
<dbReference type="SUPFAM" id="SSF51126">
    <property type="entry name" value="Pectin lyase-like"/>
    <property type="match status" value="1"/>
</dbReference>
<dbReference type="Gene3D" id="2.160.20.10">
    <property type="entry name" value="Single-stranded right-handed beta-helix, Pectin lyase-like"/>
    <property type="match status" value="1"/>
</dbReference>
<dbReference type="InterPro" id="IPR011050">
    <property type="entry name" value="Pectin_lyase_fold/virulence"/>
</dbReference>
<dbReference type="InterPro" id="IPR024535">
    <property type="entry name" value="RHGA/B-epi-like_pectate_lyase"/>
</dbReference>
<dbReference type="AlphaFoldDB" id="A0AAX1QHN1"/>
<dbReference type="Proteomes" id="UP000250997">
    <property type="component" value="Unassembled WGS sequence"/>
</dbReference>
<gene>
    <name evidence="2" type="ORF">C4N27_11005</name>
</gene>
<dbReference type="EMBL" id="PRLA01000008">
    <property type="protein sequence ID" value="RAW48771.1"/>
    <property type="molecule type" value="Genomic_DNA"/>
</dbReference>
<accession>A0AAX1QHN1</accession>
<proteinExistence type="predicted"/>
<comment type="caution">
    <text evidence="2">The sequence shown here is derived from an EMBL/GenBank/DDBJ whole genome shotgun (WGS) entry which is preliminary data.</text>
</comment>